<evidence type="ECO:0000313" key="3">
    <source>
        <dbReference type="Proteomes" id="UP000663887"/>
    </source>
</evidence>
<accession>A0A816TFJ2</accession>
<comment type="caution">
    <text evidence="2">The sequence shown here is derived from an EMBL/GenBank/DDBJ whole genome shotgun (WGS) entry which is preliminary data.</text>
</comment>
<gene>
    <name evidence="2" type="ORF">XDN619_LOCUS17780</name>
</gene>
<dbReference type="EMBL" id="CAJNRG010007611">
    <property type="protein sequence ID" value="CAF2096391.1"/>
    <property type="molecule type" value="Genomic_DNA"/>
</dbReference>
<dbReference type="Proteomes" id="UP000663887">
    <property type="component" value="Unassembled WGS sequence"/>
</dbReference>
<name>A0A816TFJ2_9BILA</name>
<dbReference type="AlphaFoldDB" id="A0A816TFJ2"/>
<evidence type="ECO:0000259" key="1">
    <source>
        <dbReference type="Pfam" id="PF03184"/>
    </source>
</evidence>
<reference evidence="2" key="1">
    <citation type="submission" date="2021-02" db="EMBL/GenBank/DDBJ databases">
        <authorList>
            <person name="Nowell W R."/>
        </authorList>
    </citation>
    <scope>NUCLEOTIDE SEQUENCE</scope>
</reference>
<evidence type="ECO:0000313" key="2">
    <source>
        <dbReference type="EMBL" id="CAF2096391.1"/>
    </source>
</evidence>
<dbReference type="GO" id="GO:0003676">
    <property type="term" value="F:nucleic acid binding"/>
    <property type="evidence" value="ECO:0007669"/>
    <property type="project" value="InterPro"/>
</dbReference>
<organism evidence="2 3">
    <name type="scientific">Rotaria magnacalcarata</name>
    <dbReference type="NCBI Taxonomy" id="392030"/>
    <lineage>
        <taxon>Eukaryota</taxon>
        <taxon>Metazoa</taxon>
        <taxon>Spiralia</taxon>
        <taxon>Gnathifera</taxon>
        <taxon>Rotifera</taxon>
        <taxon>Eurotatoria</taxon>
        <taxon>Bdelloidea</taxon>
        <taxon>Philodinida</taxon>
        <taxon>Philodinidae</taxon>
        <taxon>Rotaria</taxon>
    </lineage>
</organism>
<proteinExistence type="predicted"/>
<sequence length="114" mass="12732">MPIITAAGELLSPVLICLQEASGRFPSGKSTFSPNNVVLTCSQSGKLNGSLIEYWIREVLDKVTSNRFLLLVDQWSPQTDVEKYEQNLIKGQFCKLMVIPGRTTTTNQPCDTYF</sequence>
<feature type="domain" description="DDE-1" evidence="1">
    <location>
        <begin position="6"/>
        <end position="111"/>
    </location>
</feature>
<dbReference type="InterPro" id="IPR004875">
    <property type="entry name" value="DDE_SF_endonuclease_dom"/>
</dbReference>
<dbReference type="Pfam" id="PF03184">
    <property type="entry name" value="DDE_1"/>
    <property type="match status" value="1"/>
</dbReference>
<protein>
    <recommendedName>
        <fullName evidence="1">DDE-1 domain-containing protein</fullName>
    </recommendedName>
</protein>